<dbReference type="EMBL" id="BKCJ010439920">
    <property type="protein sequence ID" value="GFA52876.1"/>
    <property type="molecule type" value="Genomic_DNA"/>
</dbReference>
<name>A0A699JR54_TANCI</name>
<proteinExistence type="predicted"/>
<feature type="non-terminal residue" evidence="1">
    <location>
        <position position="1"/>
    </location>
</feature>
<reference evidence="1" key="1">
    <citation type="journal article" date="2019" name="Sci. Rep.">
        <title>Draft genome of Tanacetum cinerariifolium, the natural source of mosquito coil.</title>
        <authorList>
            <person name="Yamashiro T."/>
            <person name="Shiraishi A."/>
            <person name="Satake H."/>
            <person name="Nakayama K."/>
        </authorList>
    </citation>
    <scope>NUCLEOTIDE SEQUENCE</scope>
</reference>
<protein>
    <submittedName>
        <fullName evidence="1">Uncharacterized protein</fullName>
    </submittedName>
</protein>
<evidence type="ECO:0000313" key="1">
    <source>
        <dbReference type="EMBL" id="GFA52876.1"/>
    </source>
</evidence>
<dbReference type="GO" id="GO:0045087">
    <property type="term" value="P:innate immune response"/>
    <property type="evidence" value="ECO:0007669"/>
    <property type="project" value="InterPro"/>
</dbReference>
<dbReference type="GO" id="GO:0050793">
    <property type="term" value="P:regulation of developmental process"/>
    <property type="evidence" value="ECO:0007669"/>
    <property type="project" value="InterPro"/>
</dbReference>
<dbReference type="AlphaFoldDB" id="A0A699JR54"/>
<comment type="caution">
    <text evidence="1">The sequence shown here is derived from an EMBL/GenBank/DDBJ whole genome shotgun (WGS) entry which is preliminary data.</text>
</comment>
<dbReference type="PANTHER" id="PTHR34663">
    <property type="entry name" value="OS06G0637400 PROTEIN"/>
    <property type="match status" value="1"/>
</dbReference>
<sequence length="89" mass="8677">ACPDDNSNVFNHFSLGSILDAGPSPGIGHGVEDKAIAGGIKAGPSPGIGHGYELGGIKDGPSPGIGHKFINAPTLGELKKSGPSPGAGH</sequence>
<gene>
    <name evidence="1" type="ORF">Tci_624848</name>
</gene>
<accession>A0A699JR54</accession>
<dbReference type="InterPro" id="IPR044700">
    <property type="entry name" value="PIP2/PIPL1"/>
</dbReference>
<dbReference type="PANTHER" id="PTHR34663:SF9">
    <property type="entry name" value="OS06G0637400 PROTEIN"/>
    <property type="match status" value="1"/>
</dbReference>
<organism evidence="1">
    <name type="scientific">Tanacetum cinerariifolium</name>
    <name type="common">Dalmatian daisy</name>
    <name type="synonym">Chrysanthemum cinerariifolium</name>
    <dbReference type="NCBI Taxonomy" id="118510"/>
    <lineage>
        <taxon>Eukaryota</taxon>
        <taxon>Viridiplantae</taxon>
        <taxon>Streptophyta</taxon>
        <taxon>Embryophyta</taxon>
        <taxon>Tracheophyta</taxon>
        <taxon>Spermatophyta</taxon>
        <taxon>Magnoliopsida</taxon>
        <taxon>eudicotyledons</taxon>
        <taxon>Gunneridae</taxon>
        <taxon>Pentapetalae</taxon>
        <taxon>asterids</taxon>
        <taxon>campanulids</taxon>
        <taxon>Asterales</taxon>
        <taxon>Asteraceae</taxon>
        <taxon>Asteroideae</taxon>
        <taxon>Anthemideae</taxon>
        <taxon>Anthemidinae</taxon>
        <taxon>Tanacetum</taxon>
    </lineage>
</organism>